<evidence type="ECO:0000256" key="5">
    <source>
        <dbReference type="ARBA" id="ARBA00006003"/>
    </source>
</evidence>
<dbReference type="STRING" id="84645.A0A498M7U9"/>
<evidence type="ECO:0000256" key="21">
    <source>
        <dbReference type="ARBA" id="ARBA00042448"/>
    </source>
</evidence>
<comment type="catalytic activity">
    <reaction evidence="17">
        <text>a beta-D-galactosyl-(1-&gt;3)-N-acetyl-alpha-D-galactosaminyl derivative + CMP-N-acetyl-beta-neuraminate = an N-acetyl-alpha-neuraminyl-(2-&gt;3)-beta-D-galactosyl-(1-&gt;3)-N-acetyl-alpha-D-galactosaminyl derivative + CMP + H(+)</text>
        <dbReference type="Rhea" id="RHEA:21616"/>
        <dbReference type="ChEBI" id="CHEBI:15378"/>
        <dbReference type="ChEBI" id="CHEBI:57812"/>
        <dbReference type="ChEBI" id="CHEBI:60377"/>
        <dbReference type="ChEBI" id="CHEBI:133470"/>
        <dbReference type="ChEBI" id="CHEBI:139596"/>
        <dbReference type="EC" id="2.4.3.4"/>
    </reaction>
    <physiologicalReaction direction="left-to-right" evidence="17">
        <dbReference type="Rhea" id="RHEA:21617"/>
    </physiologicalReaction>
</comment>
<evidence type="ECO:0000256" key="10">
    <source>
        <dbReference type="ARBA" id="ARBA00022968"/>
    </source>
</evidence>
<dbReference type="AlphaFoldDB" id="A0A498M7U9"/>
<dbReference type="Pfam" id="PF00777">
    <property type="entry name" value="Glyco_transf_29"/>
    <property type="match status" value="2"/>
</dbReference>
<protein>
    <recommendedName>
        <fullName evidence="30">CMP-N-acetylneuraminate-beta-galactosamide-alpha-2,3-sialyltransferase 2</fullName>
        <ecNumber evidence="19">2.4.3.2</ecNumber>
        <ecNumber evidence="20">2.4.3.4</ecNumber>
    </recommendedName>
    <alternativeName>
        <fullName evidence="23">Gal-NAc6S</fullName>
    </alternativeName>
    <alternativeName>
        <fullName evidence="21">Gal-beta-1,3-GalNAc-alpha-2,3-sialyltransferase</fullName>
    </alternativeName>
    <alternativeName>
        <fullName evidence="22">Monosialoganglioside sialyltransferase</fullName>
    </alternativeName>
    <alternativeName>
        <fullName evidence="31">ST3Gal II</fullName>
    </alternativeName>
    <alternativeName>
        <fullName evidence="32">ST3GalA.2</fullName>
    </alternativeName>
    <alternativeName>
        <fullName evidence="33">Sialyltransferase 4B</fullName>
    </alternativeName>
</protein>
<dbReference type="GO" id="GO:0032580">
    <property type="term" value="C:Golgi cisterna membrane"/>
    <property type="evidence" value="ECO:0007669"/>
    <property type="project" value="UniProtKB-SubCell"/>
</dbReference>
<evidence type="ECO:0000256" key="6">
    <source>
        <dbReference type="ARBA" id="ARBA00022525"/>
    </source>
</evidence>
<keyword evidence="8 34" id="KW-0808">Transferase</keyword>
<keyword evidence="14" id="KW-0472">Membrane</keyword>
<keyword evidence="11" id="KW-1133">Transmembrane helix</keyword>
<comment type="catalytic activity">
    <reaction evidence="28">
        <text>a globoside GalGb4Cer + CMP-N-acetyl-beta-neuraminate = a globoside MSGG + CMP + H(+)</text>
        <dbReference type="Rhea" id="RHEA:65372"/>
        <dbReference type="ChEBI" id="CHEBI:15378"/>
        <dbReference type="ChEBI" id="CHEBI:57812"/>
        <dbReference type="ChEBI" id="CHEBI:60377"/>
        <dbReference type="ChEBI" id="CHEBI:140623"/>
        <dbReference type="ChEBI" id="CHEBI:140691"/>
    </reaction>
    <physiologicalReaction direction="left-to-right" evidence="28">
        <dbReference type="Rhea" id="RHEA:65373"/>
    </physiologicalReaction>
</comment>
<dbReference type="GO" id="GO:0006629">
    <property type="term" value="P:lipid metabolic process"/>
    <property type="evidence" value="ECO:0007669"/>
    <property type="project" value="UniProtKB-KW"/>
</dbReference>
<dbReference type="GO" id="GO:0003836">
    <property type="term" value="F:beta-galactoside (CMP) alpha-2,3-sialyltransferase activity"/>
    <property type="evidence" value="ECO:0007669"/>
    <property type="project" value="UniProtKB-EC"/>
</dbReference>
<comment type="catalytic activity">
    <reaction evidence="26">
        <text>a ganglioside GA1 + CMP-N-acetyl-beta-neuraminate = a ganglioside GM1b + CMP + H(+)</text>
        <dbReference type="Rhea" id="RHEA:48244"/>
        <dbReference type="ChEBI" id="CHEBI:15378"/>
        <dbReference type="ChEBI" id="CHEBI:57812"/>
        <dbReference type="ChEBI" id="CHEBI:60377"/>
        <dbReference type="ChEBI" id="CHEBI:88069"/>
        <dbReference type="ChEBI" id="CHEBI:90151"/>
    </reaction>
    <physiologicalReaction direction="left-to-right" evidence="26">
        <dbReference type="Rhea" id="RHEA:48245"/>
    </physiologicalReaction>
</comment>
<dbReference type="FunFam" id="3.90.1480.20:FF:000002">
    <property type="entry name" value="CMP-N-acetylneuraminate-beta-galactosamide- alpha-2,3-sialyltransferase 2"/>
    <property type="match status" value="1"/>
</dbReference>
<dbReference type="FunFam" id="3.90.1480.20:FF:000015">
    <property type="entry name" value="Lactosylceramide alpha-2,3-sialyltransferase"/>
    <property type="match status" value="1"/>
</dbReference>
<evidence type="ECO:0000313" key="34">
    <source>
        <dbReference type="EMBL" id="RXN17018.1"/>
    </source>
</evidence>
<comment type="subunit">
    <text evidence="29">Homodimer; disulfide-linked. Homodimer formation occurs in the endoplasmic reticulum.</text>
</comment>
<dbReference type="GO" id="GO:0000139">
    <property type="term" value="C:Golgi membrane"/>
    <property type="evidence" value="ECO:0007669"/>
    <property type="project" value="UniProtKB-SubCell"/>
</dbReference>
<evidence type="ECO:0000256" key="29">
    <source>
        <dbReference type="ARBA" id="ARBA00062545"/>
    </source>
</evidence>
<evidence type="ECO:0000256" key="8">
    <source>
        <dbReference type="ARBA" id="ARBA00022679"/>
    </source>
</evidence>
<evidence type="ECO:0000256" key="14">
    <source>
        <dbReference type="ARBA" id="ARBA00023136"/>
    </source>
</evidence>
<proteinExistence type="inferred from homology"/>
<dbReference type="EMBL" id="QBIY01012766">
    <property type="protein sequence ID" value="RXN17018.1"/>
    <property type="molecule type" value="Genomic_DNA"/>
</dbReference>
<evidence type="ECO:0000256" key="31">
    <source>
        <dbReference type="ARBA" id="ARBA00081228"/>
    </source>
</evidence>
<keyword evidence="7 34" id="KW-0328">Glycosyltransferase</keyword>
<evidence type="ECO:0000313" key="35">
    <source>
        <dbReference type="Proteomes" id="UP000290572"/>
    </source>
</evidence>
<dbReference type="GO" id="GO:0047288">
    <property type="term" value="F:beta-D-galactosyl-(1-&gt;3)-N-acetyl-beta-D-galactosaminide alpha-2,3- sialyltransferase"/>
    <property type="evidence" value="ECO:0007669"/>
    <property type="project" value="UniProtKB-EC"/>
</dbReference>
<evidence type="ECO:0000256" key="25">
    <source>
        <dbReference type="ARBA" id="ARBA00043773"/>
    </source>
</evidence>
<evidence type="ECO:0000256" key="28">
    <source>
        <dbReference type="ARBA" id="ARBA00052027"/>
    </source>
</evidence>
<keyword evidence="9" id="KW-0812">Transmembrane</keyword>
<comment type="catalytic activity">
    <reaction evidence="27">
        <text>ganglioside GM1 (d18:1(4E)/18:0) + CMP-N-acetyl-beta-neuraminate = ganglioside GD1a (18:1(4E)/18:0) + CMP + H(+)</text>
        <dbReference type="Rhea" id="RHEA:48248"/>
        <dbReference type="ChEBI" id="CHEBI:15378"/>
        <dbReference type="ChEBI" id="CHEBI:57812"/>
        <dbReference type="ChEBI" id="CHEBI:60377"/>
        <dbReference type="ChEBI" id="CHEBI:73110"/>
        <dbReference type="ChEBI" id="CHEBI:90153"/>
    </reaction>
    <physiologicalReaction direction="left-to-right" evidence="27">
        <dbReference type="Rhea" id="RHEA:48249"/>
    </physiologicalReaction>
</comment>
<comment type="catalytic activity">
    <reaction evidence="25">
        <text>a ganglioside GM1 (d18:1(4E)) + CMP-N-acetyl-beta-neuraminate = a ganglioside GD1a (d18:1(4E)) + CMP + H(+)</text>
        <dbReference type="Rhea" id="RHEA:18021"/>
        <dbReference type="ChEBI" id="CHEBI:15378"/>
        <dbReference type="ChEBI" id="CHEBI:57812"/>
        <dbReference type="ChEBI" id="CHEBI:60377"/>
        <dbReference type="ChEBI" id="CHEBI:77709"/>
        <dbReference type="ChEBI" id="CHEBI:78445"/>
        <dbReference type="EC" id="2.4.3.2"/>
    </reaction>
    <physiologicalReaction direction="left-to-right" evidence="25">
        <dbReference type="Rhea" id="RHEA:18022"/>
    </physiologicalReaction>
</comment>
<comment type="caution">
    <text evidence="34">The sequence shown here is derived from an EMBL/GenBank/DDBJ whole genome shotgun (WGS) entry which is preliminary data.</text>
</comment>
<dbReference type="Proteomes" id="UP000290572">
    <property type="component" value="Unassembled WGS sequence"/>
</dbReference>
<gene>
    <name evidence="34" type="ORF">ROHU_027142</name>
</gene>
<keyword evidence="12" id="KW-0333">Golgi apparatus</keyword>
<dbReference type="EC" id="2.4.3.2" evidence="19"/>
<evidence type="ECO:0000256" key="12">
    <source>
        <dbReference type="ARBA" id="ARBA00023034"/>
    </source>
</evidence>
<evidence type="ECO:0000256" key="16">
    <source>
        <dbReference type="ARBA" id="ARBA00023180"/>
    </source>
</evidence>
<evidence type="ECO:0000256" key="19">
    <source>
        <dbReference type="ARBA" id="ARBA00039106"/>
    </source>
</evidence>
<evidence type="ECO:0000256" key="20">
    <source>
        <dbReference type="ARBA" id="ARBA00039107"/>
    </source>
</evidence>
<evidence type="ECO:0000256" key="11">
    <source>
        <dbReference type="ARBA" id="ARBA00022989"/>
    </source>
</evidence>
<comment type="similarity">
    <text evidence="5">Belongs to the glycosyltransferase 29 family.</text>
</comment>
<evidence type="ECO:0000256" key="17">
    <source>
        <dbReference type="ARBA" id="ARBA00036292"/>
    </source>
</evidence>
<evidence type="ECO:0000256" key="32">
    <source>
        <dbReference type="ARBA" id="ARBA00081332"/>
    </source>
</evidence>
<comment type="catalytic activity">
    <reaction evidence="24">
        <text>a ganglioside GA1 (d18:1(4E)) + CMP-N-acetyl-beta-neuraminate = a ganglioside GM1b (d18:1(4E)) + CMP + H(+)</text>
        <dbReference type="Rhea" id="RHEA:47560"/>
        <dbReference type="ChEBI" id="CHEBI:15378"/>
        <dbReference type="ChEBI" id="CHEBI:27938"/>
        <dbReference type="ChEBI" id="CHEBI:57812"/>
        <dbReference type="ChEBI" id="CHEBI:60377"/>
        <dbReference type="ChEBI" id="CHEBI:78568"/>
    </reaction>
    <physiologicalReaction direction="left-to-right" evidence="24">
        <dbReference type="Rhea" id="RHEA:47561"/>
    </physiologicalReaction>
</comment>
<evidence type="ECO:0000256" key="3">
    <source>
        <dbReference type="ARBA" id="ARBA00004922"/>
    </source>
</evidence>
<name>A0A498M7U9_LABRO</name>
<keyword evidence="13" id="KW-0443">Lipid metabolism</keyword>
<dbReference type="PANTHER" id="PTHR46032">
    <property type="entry name" value="ALPHA-2,3-SIALYLTRANSFERASE ST3GAL I ISOFORM X1"/>
    <property type="match status" value="1"/>
</dbReference>
<dbReference type="GO" id="GO:0005576">
    <property type="term" value="C:extracellular region"/>
    <property type="evidence" value="ECO:0007669"/>
    <property type="project" value="UniProtKB-SubCell"/>
</dbReference>
<evidence type="ECO:0000256" key="15">
    <source>
        <dbReference type="ARBA" id="ARBA00023157"/>
    </source>
</evidence>
<evidence type="ECO:0000256" key="24">
    <source>
        <dbReference type="ARBA" id="ARBA00043673"/>
    </source>
</evidence>
<evidence type="ECO:0000256" key="27">
    <source>
        <dbReference type="ARBA" id="ARBA00047509"/>
    </source>
</evidence>
<dbReference type="Gene3D" id="3.90.1480.20">
    <property type="entry name" value="Glycosyl transferase family 29"/>
    <property type="match status" value="2"/>
</dbReference>
<dbReference type="InterPro" id="IPR038578">
    <property type="entry name" value="GT29-like_sf"/>
</dbReference>
<keyword evidence="16" id="KW-0325">Glycoprotein</keyword>
<evidence type="ECO:0000256" key="7">
    <source>
        <dbReference type="ARBA" id="ARBA00022676"/>
    </source>
</evidence>
<dbReference type="InterPro" id="IPR051757">
    <property type="entry name" value="Beta-gal_alpha2-3_sialyltrans"/>
</dbReference>
<evidence type="ECO:0000256" key="22">
    <source>
        <dbReference type="ARBA" id="ARBA00042990"/>
    </source>
</evidence>
<dbReference type="PANTHER" id="PTHR46032:SF6">
    <property type="entry name" value="CMP-N-ACETYLNEURAMINATE-BETA-GALACTOSAMIDE-ALPHA-2,3-SIALYLTRANSFERASE 1"/>
    <property type="match status" value="1"/>
</dbReference>
<evidence type="ECO:0000256" key="2">
    <source>
        <dbReference type="ARBA" id="ARBA00004613"/>
    </source>
</evidence>
<evidence type="ECO:0000256" key="4">
    <source>
        <dbReference type="ARBA" id="ARBA00004934"/>
    </source>
</evidence>
<reference evidence="34 35" key="1">
    <citation type="submission" date="2018-03" db="EMBL/GenBank/DDBJ databases">
        <title>Draft genome sequence of Rohu Carp (Labeo rohita).</title>
        <authorList>
            <person name="Das P."/>
            <person name="Kushwaha B."/>
            <person name="Joshi C.G."/>
            <person name="Kumar D."/>
            <person name="Nagpure N.S."/>
            <person name="Sahoo L."/>
            <person name="Das S.P."/>
            <person name="Bit A."/>
            <person name="Patnaik S."/>
            <person name="Meher P.K."/>
            <person name="Jayasankar P."/>
            <person name="Koringa P.G."/>
            <person name="Patel N.V."/>
            <person name="Hinsu A.T."/>
            <person name="Kumar R."/>
            <person name="Pandey M."/>
            <person name="Agarwal S."/>
            <person name="Srivastava S."/>
            <person name="Singh M."/>
            <person name="Iquebal M.A."/>
            <person name="Jaiswal S."/>
            <person name="Angadi U.B."/>
            <person name="Kumar N."/>
            <person name="Raza M."/>
            <person name="Shah T.M."/>
            <person name="Rai A."/>
            <person name="Jena J.K."/>
        </authorList>
    </citation>
    <scope>NUCLEOTIDE SEQUENCE [LARGE SCALE GENOMIC DNA]</scope>
    <source>
        <strain evidence="34">DASCIFA01</strain>
        <tissue evidence="34">Testis</tissue>
    </source>
</reference>
<keyword evidence="35" id="KW-1185">Reference proteome</keyword>
<evidence type="ECO:0000256" key="18">
    <source>
        <dbReference type="ARBA" id="ARBA00037859"/>
    </source>
</evidence>
<dbReference type="GO" id="GO:0097503">
    <property type="term" value="P:sialylation"/>
    <property type="evidence" value="ECO:0007669"/>
    <property type="project" value="TreeGrafter"/>
</dbReference>
<evidence type="ECO:0000256" key="1">
    <source>
        <dbReference type="ARBA" id="ARBA00004323"/>
    </source>
</evidence>
<accession>A0A498M7U9</accession>
<comment type="pathway">
    <text evidence="4">Glycolipid biosynthesis.</text>
</comment>
<comment type="subcellular location">
    <subcellularLocation>
        <location evidence="1">Golgi apparatus membrane</location>
        <topology evidence="1">Single-pass type II membrane protein</topology>
    </subcellularLocation>
    <subcellularLocation>
        <location evidence="18">Golgi apparatus</location>
        <location evidence="18">Golgi stack membrane</location>
    </subcellularLocation>
    <subcellularLocation>
        <location evidence="2">Secreted</location>
    </subcellularLocation>
</comment>
<evidence type="ECO:0000256" key="23">
    <source>
        <dbReference type="ARBA" id="ARBA00042991"/>
    </source>
</evidence>
<keyword evidence="10" id="KW-0735">Signal-anchor</keyword>
<evidence type="ECO:0000256" key="33">
    <source>
        <dbReference type="ARBA" id="ARBA00082805"/>
    </source>
</evidence>
<dbReference type="InterPro" id="IPR001675">
    <property type="entry name" value="Glyco_trans_29"/>
</dbReference>
<dbReference type="EC" id="2.4.3.4" evidence="20"/>
<evidence type="ECO:0000256" key="9">
    <source>
        <dbReference type="ARBA" id="ARBA00022692"/>
    </source>
</evidence>
<sequence>MPCCAAKRARYITLSCVTDVTRDTWFQNRYDPYAQPLLTKKNCMLSNALYWWWQKLQYKSRVNYKAVVEMLFGIFPNEEDYSDAGPGRCRTCAVVGNSGNLKGSHYGALIDAHDLVIRINKGPTEGFEQDVGSKTTHRIIYPESAVDMDNSTHLVLIPFKTLDLQWLISVFTTKHIDRTYVPVKPTIKANRDKVMILHPGFLKYIQERWLQKHGRYPSTGFITLIFALHICDQSLQNESVVANYTQVVEVMFSLFPDKDHYTDSSPSRCRTCAVVGNSGNLVGSRYGALIDSQDFVIRMNEGPTKGFERDVGSKTTHRVIYPESAVDMGVTTHLVLLPFKILDLQWLISIFTTKHIDL</sequence>
<evidence type="ECO:0000256" key="13">
    <source>
        <dbReference type="ARBA" id="ARBA00023098"/>
    </source>
</evidence>
<keyword evidence="6" id="KW-0964">Secreted</keyword>
<evidence type="ECO:0000256" key="30">
    <source>
        <dbReference type="ARBA" id="ARBA00072809"/>
    </source>
</evidence>
<keyword evidence="15" id="KW-1015">Disulfide bond</keyword>
<organism evidence="34 35">
    <name type="scientific">Labeo rohita</name>
    <name type="common">Indian major carp</name>
    <name type="synonym">Cyprinus rohita</name>
    <dbReference type="NCBI Taxonomy" id="84645"/>
    <lineage>
        <taxon>Eukaryota</taxon>
        <taxon>Metazoa</taxon>
        <taxon>Chordata</taxon>
        <taxon>Craniata</taxon>
        <taxon>Vertebrata</taxon>
        <taxon>Euteleostomi</taxon>
        <taxon>Actinopterygii</taxon>
        <taxon>Neopterygii</taxon>
        <taxon>Teleostei</taxon>
        <taxon>Ostariophysi</taxon>
        <taxon>Cypriniformes</taxon>
        <taxon>Cyprinidae</taxon>
        <taxon>Labeoninae</taxon>
        <taxon>Labeonini</taxon>
        <taxon>Labeo</taxon>
    </lineage>
</organism>
<evidence type="ECO:0000256" key="26">
    <source>
        <dbReference type="ARBA" id="ARBA00043816"/>
    </source>
</evidence>
<comment type="pathway">
    <text evidence="3">Protein modification; protein glycosylation.</text>
</comment>